<accession>A0A4U8YYS7</accession>
<proteinExistence type="predicted"/>
<protein>
    <submittedName>
        <fullName evidence="1">Uncharacterized protein</fullName>
    </submittedName>
</protein>
<evidence type="ECO:0000313" key="1">
    <source>
        <dbReference type="EMBL" id="VFU08687.1"/>
    </source>
</evidence>
<organism evidence="1 2">
    <name type="scientific">Methylocella tundrae</name>
    <dbReference type="NCBI Taxonomy" id="227605"/>
    <lineage>
        <taxon>Bacteria</taxon>
        <taxon>Pseudomonadati</taxon>
        <taxon>Pseudomonadota</taxon>
        <taxon>Alphaproteobacteria</taxon>
        <taxon>Hyphomicrobiales</taxon>
        <taxon>Beijerinckiaceae</taxon>
        <taxon>Methylocella</taxon>
    </lineage>
</organism>
<dbReference type="EMBL" id="LR536450">
    <property type="protein sequence ID" value="VFU08687.1"/>
    <property type="molecule type" value="Genomic_DNA"/>
</dbReference>
<gene>
    <name evidence="1" type="ORF">MTUNDRAET4_1794</name>
</gene>
<dbReference type="AlphaFoldDB" id="A0A4U8YYS7"/>
<reference evidence="1 2" key="1">
    <citation type="submission" date="2019-03" db="EMBL/GenBank/DDBJ databases">
        <authorList>
            <person name="Kox A.R. M."/>
        </authorList>
    </citation>
    <scope>NUCLEOTIDE SEQUENCE [LARGE SCALE GENOMIC DNA]</scope>
    <source>
        <strain evidence="1">MTUNDRAET4 annotated genome</strain>
    </source>
</reference>
<dbReference type="Proteomes" id="UP000294360">
    <property type="component" value="Chromosome"/>
</dbReference>
<name>A0A4U8YYS7_METTU</name>
<sequence>MLRARLPLAARQAAPRRAKDMPKEADSAIVAVAASAIAAAAKGPGAVEAGSAAVDSGAAIPEAAAATVPDARRRLWMNECAKLPTVIYFFCESFTNCAHECQKIRAFAPRGDHETIWDRGARGGVDVFRACRRSLRGNCDAAGRQ</sequence>
<dbReference type="KEGG" id="mtun:MTUNDRAET4_1794"/>
<evidence type="ECO:0000313" key="2">
    <source>
        <dbReference type="Proteomes" id="UP000294360"/>
    </source>
</evidence>